<dbReference type="InterPro" id="IPR016187">
    <property type="entry name" value="CTDL_fold"/>
</dbReference>
<evidence type="ECO:0008006" key="5">
    <source>
        <dbReference type="Google" id="ProtNLM"/>
    </source>
</evidence>
<accession>A0A9D4N7S6</accession>
<keyword evidence="2" id="KW-0812">Transmembrane</keyword>
<reference evidence="3" key="2">
    <citation type="submission" date="2020-11" db="EMBL/GenBank/DDBJ databases">
        <authorList>
            <person name="McCartney M.A."/>
            <person name="Auch B."/>
            <person name="Kono T."/>
            <person name="Mallez S."/>
            <person name="Becker A."/>
            <person name="Gohl D.M."/>
            <person name="Silverstein K.A.T."/>
            <person name="Koren S."/>
            <person name="Bechman K.B."/>
            <person name="Herman A."/>
            <person name="Abrahante J.E."/>
            <person name="Garbe J."/>
        </authorList>
    </citation>
    <scope>NUCLEOTIDE SEQUENCE</scope>
    <source>
        <strain evidence="3">Duluth1</strain>
        <tissue evidence="3">Whole animal</tissue>
    </source>
</reference>
<sequence length="345" mass="36648">MTGNDVENCLIIVAGVRPPCTGNKGFCQQFIQPSVLSTTGTTIRALTTKPGTTTRTSTTTTASKSYSSPATLSTTTVSTQTLSTSTVSPPTIPTTTTHSAATAFSAATSLTSSRPAATTKHTPSTLVATTGSSSATSVVPTFTASVSIPSAKSSGIATTNPLPNTTQWVSIGLNEYFVITRKQPHEDAAKCCRNEFNASLVSFASISKYFEIVKPLSLSSDSFWTDGTGTYSSGDPCLALNAKELSLRTIDCELKHKSICTRFRFASNPAEVLAYAPFVEMIKEMTVKRNETKISERKYRSAEDRRTVAKASGGVALSLLLGGFVLVFVNDIVSMLSRLIRNRSA</sequence>
<dbReference type="EMBL" id="JAIWYP010000001">
    <property type="protein sequence ID" value="KAH3889596.1"/>
    <property type="molecule type" value="Genomic_DNA"/>
</dbReference>
<dbReference type="Gene3D" id="3.10.100.10">
    <property type="entry name" value="Mannose-Binding Protein A, subunit A"/>
    <property type="match status" value="1"/>
</dbReference>
<evidence type="ECO:0000256" key="2">
    <source>
        <dbReference type="SAM" id="Phobius"/>
    </source>
</evidence>
<keyword evidence="2" id="KW-0472">Membrane</keyword>
<protein>
    <recommendedName>
        <fullName evidence="5">C-type lectin domain-containing protein</fullName>
    </recommendedName>
</protein>
<keyword evidence="2" id="KW-1133">Transmembrane helix</keyword>
<dbReference type="Proteomes" id="UP000828390">
    <property type="component" value="Unassembled WGS sequence"/>
</dbReference>
<evidence type="ECO:0000313" key="3">
    <source>
        <dbReference type="EMBL" id="KAH3889596.1"/>
    </source>
</evidence>
<feature type="transmembrane region" description="Helical" evidence="2">
    <location>
        <begin position="311"/>
        <end position="333"/>
    </location>
</feature>
<name>A0A9D4N7S6_DREPO</name>
<keyword evidence="4" id="KW-1185">Reference proteome</keyword>
<organism evidence="3 4">
    <name type="scientific">Dreissena polymorpha</name>
    <name type="common">Zebra mussel</name>
    <name type="synonym">Mytilus polymorpha</name>
    <dbReference type="NCBI Taxonomy" id="45954"/>
    <lineage>
        <taxon>Eukaryota</taxon>
        <taxon>Metazoa</taxon>
        <taxon>Spiralia</taxon>
        <taxon>Lophotrochozoa</taxon>
        <taxon>Mollusca</taxon>
        <taxon>Bivalvia</taxon>
        <taxon>Autobranchia</taxon>
        <taxon>Heteroconchia</taxon>
        <taxon>Euheterodonta</taxon>
        <taxon>Imparidentia</taxon>
        <taxon>Neoheterodontei</taxon>
        <taxon>Myida</taxon>
        <taxon>Dreissenoidea</taxon>
        <taxon>Dreissenidae</taxon>
        <taxon>Dreissena</taxon>
    </lineage>
</organism>
<reference evidence="3" key="1">
    <citation type="journal article" date="2019" name="bioRxiv">
        <title>The Genome of the Zebra Mussel, Dreissena polymorpha: A Resource for Invasive Species Research.</title>
        <authorList>
            <person name="McCartney M.A."/>
            <person name="Auch B."/>
            <person name="Kono T."/>
            <person name="Mallez S."/>
            <person name="Zhang Y."/>
            <person name="Obille A."/>
            <person name="Becker A."/>
            <person name="Abrahante J.E."/>
            <person name="Garbe J."/>
            <person name="Badalamenti J.P."/>
            <person name="Herman A."/>
            <person name="Mangelson H."/>
            <person name="Liachko I."/>
            <person name="Sullivan S."/>
            <person name="Sone E.D."/>
            <person name="Koren S."/>
            <person name="Silverstein K.A.T."/>
            <person name="Beckman K.B."/>
            <person name="Gohl D.M."/>
        </authorList>
    </citation>
    <scope>NUCLEOTIDE SEQUENCE</scope>
    <source>
        <strain evidence="3">Duluth1</strain>
        <tissue evidence="3">Whole animal</tissue>
    </source>
</reference>
<feature type="region of interest" description="Disordered" evidence="1">
    <location>
        <begin position="47"/>
        <end position="96"/>
    </location>
</feature>
<dbReference type="InterPro" id="IPR016186">
    <property type="entry name" value="C-type_lectin-like/link_sf"/>
</dbReference>
<dbReference type="AlphaFoldDB" id="A0A9D4N7S6"/>
<dbReference type="SUPFAM" id="SSF56436">
    <property type="entry name" value="C-type lectin-like"/>
    <property type="match status" value="1"/>
</dbReference>
<evidence type="ECO:0000313" key="4">
    <source>
        <dbReference type="Proteomes" id="UP000828390"/>
    </source>
</evidence>
<proteinExistence type="predicted"/>
<dbReference type="CDD" id="cd00037">
    <property type="entry name" value="CLECT"/>
    <property type="match status" value="1"/>
</dbReference>
<evidence type="ECO:0000256" key="1">
    <source>
        <dbReference type="SAM" id="MobiDB-lite"/>
    </source>
</evidence>
<comment type="caution">
    <text evidence="3">The sequence shown here is derived from an EMBL/GenBank/DDBJ whole genome shotgun (WGS) entry which is preliminary data.</text>
</comment>
<gene>
    <name evidence="3" type="ORF">DPMN_013655</name>
</gene>